<feature type="domain" description="DUF6545" evidence="2">
    <location>
        <begin position="233"/>
        <end position="369"/>
    </location>
</feature>
<protein>
    <recommendedName>
        <fullName evidence="2">DUF6545 domain-containing protein</fullName>
    </recommendedName>
</protein>
<feature type="transmembrane region" description="Helical" evidence="1">
    <location>
        <begin position="86"/>
        <end position="107"/>
    </location>
</feature>
<keyword evidence="1" id="KW-0812">Transmembrane</keyword>
<feature type="transmembrane region" description="Helical" evidence="1">
    <location>
        <begin position="127"/>
        <end position="147"/>
    </location>
</feature>
<feature type="transmembrane region" description="Helical" evidence="1">
    <location>
        <begin position="203"/>
        <end position="225"/>
    </location>
</feature>
<gene>
    <name evidence="3" type="ORF">FNH05_01675</name>
</gene>
<sequence>MLAAAAKVFSTRGTRMTASRRFLVVAMVAFGLALAVSAPASVELASALDPFPNATQLLANALAMFGAFCVLGVLDHSISGRGPCRSLRHAVALVISVGTMAVLLTAADTEYRHECTGIYGDRPLITTYMGIYLGYMSWSLSRFIWLIARYSTRTADRLMRRGFQITLLSAVTGLGWAVWKVAGLVAVATSHTGPAVQASTSEILAGIAVDIGAAGATYTSWAPAVHSLMRQLRVRVAHRRLSWLWHLLITAVPQVEFTTPRTNLSGAERAEYRLYRRVLEIRDAQLALRPYIPPGVPELTLMIGRHHGLDPVSADVLLEAGELVAALDARHTGCRYTSESERAIPQHGPASPDLLDEAAWLIRVSNAMRNSTLVAGLRSAPHIPKPAT</sequence>
<evidence type="ECO:0000256" key="1">
    <source>
        <dbReference type="SAM" id="Phobius"/>
    </source>
</evidence>
<evidence type="ECO:0000313" key="3">
    <source>
        <dbReference type="EMBL" id="TVT61968.1"/>
    </source>
</evidence>
<comment type="caution">
    <text evidence="3">The sequence shown here is derived from an EMBL/GenBank/DDBJ whole genome shotgun (WGS) entry which is preliminary data.</text>
</comment>
<evidence type="ECO:0000259" key="2">
    <source>
        <dbReference type="Pfam" id="PF20182"/>
    </source>
</evidence>
<dbReference type="Proteomes" id="UP000320011">
    <property type="component" value="Unassembled WGS sequence"/>
</dbReference>
<reference evidence="3 4" key="2">
    <citation type="submission" date="2019-08" db="EMBL/GenBank/DDBJ databases">
        <title>Amycolatopsis acidicola sp. nov., isolated from peat swamp forest soil.</title>
        <authorList>
            <person name="Srisuk N."/>
        </authorList>
    </citation>
    <scope>NUCLEOTIDE SEQUENCE [LARGE SCALE GENOMIC DNA]</scope>
    <source>
        <strain evidence="3 4">TBRC 6029</strain>
    </source>
</reference>
<keyword evidence="1" id="KW-1133">Transmembrane helix</keyword>
<name>A0A558DLT4_9PSEU</name>
<feature type="transmembrane region" description="Helical" evidence="1">
    <location>
        <begin position="57"/>
        <end position="74"/>
    </location>
</feature>
<keyword evidence="4" id="KW-1185">Reference proteome</keyword>
<accession>A0A558DLT4</accession>
<organism evidence="3 4">
    <name type="scientific">Amycolatopsis rhizosphaerae</name>
    <dbReference type="NCBI Taxonomy" id="2053003"/>
    <lineage>
        <taxon>Bacteria</taxon>
        <taxon>Bacillati</taxon>
        <taxon>Actinomycetota</taxon>
        <taxon>Actinomycetes</taxon>
        <taxon>Pseudonocardiales</taxon>
        <taxon>Pseudonocardiaceae</taxon>
        <taxon>Amycolatopsis</taxon>
    </lineage>
</organism>
<dbReference type="NCBIfam" id="NF042915">
    <property type="entry name" value="MAB_1171c_fam"/>
    <property type="match status" value="1"/>
</dbReference>
<proteinExistence type="predicted"/>
<dbReference type="OrthoDB" id="3685619at2"/>
<feature type="transmembrane region" description="Helical" evidence="1">
    <location>
        <begin position="167"/>
        <end position="191"/>
    </location>
</feature>
<reference evidence="3 4" key="1">
    <citation type="submission" date="2019-07" db="EMBL/GenBank/DDBJ databases">
        <authorList>
            <person name="Duangmal K."/>
            <person name="Teo W.F.A."/>
        </authorList>
    </citation>
    <scope>NUCLEOTIDE SEQUENCE [LARGE SCALE GENOMIC DNA]</scope>
    <source>
        <strain evidence="3 4">TBRC 6029</strain>
    </source>
</reference>
<keyword evidence="1" id="KW-0472">Membrane</keyword>
<dbReference type="AlphaFoldDB" id="A0A558DLT4"/>
<dbReference type="Pfam" id="PF20182">
    <property type="entry name" value="DUF6545"/>
    <property type="match status" value="1"/>
</dbReference>
<dbReference type="EMBL" id="VJWX01000007">
    <property type="protein sequence ID" value="TVT61968.1"/>
    <property type="molecule type" value="Genomic_DNA"/>
</dbReference>
<evidence type="ECO:0000313" key="4">
    <source>
        <dbReference type="Proteomes" id="UP000320011"/>
    </source>
</evidence>
<dbReference type="InterPro" id="IPR050039">
    <property type="entry name" value="MAB_1171c-like"/>
</dbReference>
<dbReference type="InterPro" id="IPR046675">
    <property type="entry name" value="DUF6545"/>
</dbReference>